<comment type="caution">
    <text evidence="3">The sequence shown here is derived from an EMBL/GenBank/DDBJ whole genome shotgun (WGS) entry which is preliminary data.</text>
</comment>
<dbReference type="PANTHER" id="PTHR34477:SF1">
    <property type="entry name" value="UPF0213 PROTEIN YHBQ"/>
    <property type="match status" value="1"/>
</dbReference>
<sequence length="129" mass="14239">MSRLVHSRPAVVRGSAGIGQEATMAWTYILECADGSFYVGSTTDMARRLSEHDLGLGAAYTRPRRRRPVRLAWCAELGRIDDAYAFEKQVQGWSRAKRQALIDGRLDDLPVLARGRCRPPPSPGAGERG</sequence>
<dbReference type="InterPro" id="IPR050190">
    <property type="entry name" value="UPF0213_domain"/>
</dbReference>
<dbReference type="PANTHER" id="PTHR34477">
    <property type="entry name" value="UPF0213 PROTEIN YHBQ"/>
    <property type="match status" value="1"/>
</dbReference>
<accession>A0ABT8FAE0</accession>
<dbReference type="SUPFAM" id="SSF82771">
    <property type="entry name" value="GIY-YIG endonuclease"/>
    <property type="match status" value="1"/>
</dbReference>
<dbReference type="CDD" id="cd10456">
    <property type="entry name" value="GIY-YIG_UPF0213"/>
    <property type="match status" value="1"/>
</dbReference>
<evidence type="ECO:0000256" key="1">
    <source>
        <dbReference type="ARBA" id="ARBA00007435"/>
    </source>
</evidence>
<protein>
    <submittedName>
        <fullName evidence="3">GIY-YIG nuclease family protein</fullName>
    </submittedName>
</protein>
<proteinExistence type="inferred from homology"/>
<gene>
    <name evidence="3" type="ORF">QWY28_00535</name>
</gene>
<dbReference type="InterPro" id="IPR000305">
    <property type="entry name" value="GIY-YIG_endonuc"/>
</dbReference>
<dbReference type="Proteomes" id="UP001168620">
    <property type="component" value="Unassembled WGS sequence"/>
</dbReference>
<dbReference type="RefSeq" id="WP_300950347.1">
    <property type="nucleotide sequence ID" value="NZ_JAUHJQ010000001.1"/>
</dbReference>
<evidence type="ECO:0000313" key="3">
    <source>
        <dbReference type="EMBL" id="MDN4171420.1"/>
    </source>
</evidence>
<dbReference type="InterPro" id="IPR035901">
    <property type="entry name" value="GIY-YIG_endonuc_sf"/>
</dbReference>
<evidence type="ECO:0000259" key="2">
    <source>
        <dbReference type="PROSITE" id="PS50164"/>
    </source>
</evidence>
<keyword evidence="4" id="KW-1185">Reference proteome</keyword>
<dbReference type="Pfam" id="PF01541">
    <property type="entry name" value="GIY-YIG"/>
    <property type="match status" value="1"/>
</dbReference>
<name>A0ABT8FAE0_9ACTN</name>
<dbReference type="Gene3D" id="3.40.1440.10">
    <property type="entry name" value="GIY-YIG endonuclease"/>
    <property type="match status" value="1"/>
</dbReference>
<feature type="domain" description="GIY-YIG" evidence="2">
    <location>
        <begin position="23"/>
        <end position="100"/>
    </location>
</feature>
<reference evidence="3" key="1">
    <citation type="submission" date="2023-06" db="EMBL/GenBank/DDBJ databases">
        <title>Draft genome sequence of Nocardioides sp. SOB77.</title>
        <authorList>
            <person name="Zhang G."/>
        </authorList>
    </citation>
    <scope>NUCLEOTIDE SEQUENCE</scope>
    <source>
        <strain evidence="3">SOB77</strain>
    </source>
</reference>
<dbReference type="PROSITE" id="PS50164">
    <property type="entry name" value="GIY_YIG"/>
    <property type="match status" value="1"/>
</dbReference>
<comment type="similarity">
    <text evidence="1">Belongs to the UPF0213 family.</text>
</comment>
<organism evidence="3 4">
    <name type="scientific">Nocardioides oceani</name>
    <dbReference type="NCBI Taxonomy" id="3058369"/>
    <lineage>
        <taxon>Bacteria</taxon>
        <taxon>Bacillati</taxon>
        <taxon>Actinomycetota</taxon>
        <taxon>Actinomycetes</taxon>
        <taxon>Propionibacteriales</taxon>
        <taxon>Nocardioidaceae</taxon>
        <taxon>Nocardioides</taxon>
    </lineage>
</organism>
<evidence type="ECO:0000313" key="4">
    <source>
        <dbReference type="Proteomes" id="UP001168620"/>
    </source>
</evidence>
<dbReference type="EMBL" id="JAUHJQ010000001">
    <property type="protein sequence ID" value="MDN4171420.1"/>
    <property type="molecule type" value="Genomic_DNA"/>
</dbReference>